<dbReference type="RefSeq" id="WP_307562715.1">
    <property type="nucleotide sequence ID" value="NZ_JAUSQU010000001.1"/>
</dbReference>
<organism evidence="5 6">
    <name type="scientific">Streptosporangium lutulentum</name>
    <dbReference type="NCBI Taxonomy" id="1461250"/>
    <lineage>
        <taxon>Bacteria</taxon>
        <taxon>Bacillati</taxon>
        <taxon>Actinomycetota</taxon>
        <taxon>Actinomycetes</taxon>
        <taxon>Streptosporangiales</taxon>
        <taxon>Streptosporangiaceae</taxon>
        <taxon>Streptosporangium</taxon>
    </lineage>
</organism>
<gene>
    <name evidence="5" type="ORF">J2853_005533</name>
</gene>
<dbReference type="SUPFAM" id="SSF46785">
    <property type="entry name" value="Winged helix' DNA-binding domain"/>
    <property type="match status" value="2"/>
</dbReference>
<dbReference type="PANTHER" id="PTHR33204:SF18">
    <property type="entry name" value="TRANSCRIPTIONAL REGULATORY PROTEIN"/>
    <property type="match status" value="1"/>
</dbReference>
<evidence type="ECO:0000313" key="6">
    <source>
        <dbReference type="Proteomes" id="UP001225356"/>
    </source>
</evidence>
<proteinExistence type="predicted"/>
<dbReference type="InterPro" id="IPR036388">
    <property type="entry name" value="WH-like_DNA-bd_sf"/>
</dbReference>
<dbReference type="PROSITE" id="PS51118">
    <property type="entry name" value="HTH_HXLR"/>
    <property type="match status" value="2"/>
</dbReference>
<keyword evidence="1" id="KW-0805">Transcription regulation</keyword>
<dbReference type="Gene3D" id="1.10.10.10">
    <property type="entry name" value="Winged helix-like DNA-binding domain superfamily/Winged helix DNA-binding domain"/>
    <property type="match status" value="2"/>
</dbReference>
<feature type="domain" description="HTH hxlR-type" evidence="4">
    <location>
        <begin position="178"/>
        <end position="267"/>
    </location>
</feature>
<name>A0ABT9QHZ6_9ACTN</name>
<sequence length="314" mass="34992">MNGAEQEPARAELSAIGQALAILGDRWVLLILQRAFLLRIRTFAAWRDALGISESVLASRLKELVGHGIFQLAAYRNGRTRYEYRLTGRGLRLWALLVAIHTWERVWANRRQLQPLRHDLCGEDANPYLGCGSCLASMSARDTRTEFGPRAVFSRSGPSRRHRRTVHPVAESDLIGYCPDSMEILGDRWSTSILSAAFLGTHRFVDFQSELGIAPSVLTDRLRRFVELGVFDPRPDGSYGLTDKGLAFFEVFAFLVDWAQGELPGPEGSALSITHRPCGAAFDPVLLCTACVRPLRRHEVRFILSGEGTAETAR</sequence>
<evidence type="ECO:0000256" key="3">
    <source>
        <dbReference type="ARBA" id="ARBA00023163"/>
    </source>
</evidence>
<evidence type="ECO:0000313" key="5">
    <source>
        <dbReference type="EMBL" id="MDP9846322.1"/>
    </source>
</evidence>
<dbReference type="Pfam" id="PF01638">
    <property type="entry name" value="HxlR"/>
    <property type="match status" value="2"/>
</dbReference>
<evidence type="ECO:0000259" key="4">
    <source>
        <dbReference type="PROSITE" id="PS51118"/>
    </source>
</evidence>
<protein>
    <submittedName>
        <fullName evidence="5">DNA-binding HxlR family transcriptional regulator</fullName>
    </submittedName>
</protein>
<feature type="domain" description="HTH hxlR-type" evidence="4">
    <location>
        <begin position="14"/>
        <end position="112"/>
    </location>
</feature>
<keyword evidence="3" id="KW-0804">Transcription</keyword>
<comment type="caution">
    <text evidence="5">The sequence shown here is derived from an EMBL/GenBank/DDBJ whole genome shotgun (WGS) entry which is preliminary data.</text>
</comment>
<dbReference type="InterPro" id="IPR002577">
    <property type="entry name" value="HTH_HxlR"/>
</dbReference>
<evidence type="ECO:0000256" key="1">
    <source>
        <dbReference type="ARBA" id="ARBA00023015"/>
    </source>
</evidence>
<reference evidence="5 6" key="1">
    <citation type="submission" date="2023-07" db="EMBL/GenBank/DDBJ databases">
        <title>Sequencing the genomes of 1000 actinobacteria strains.</title>
        <authorList>
            <person name="Klenk H.-P."/>
        </authorList>
    </citation>
    <scope>NUCLEOTIDE SEQUENCE [LARGE SCALE GENOMIC DNA]</scope>
    <source>
        <strain evidence="5 6">DSM 46740</strain>
    </source>
</reference>
<dbReference type="InterPro" id="IPR036390">
    <property type="entry name" value="WH_DNA-bd_sf"/>
</dbReference>
<dbReference type="PANTHER" id="PTHR33204">
    <property type="entry name" value="TRANSCRIPTIONAL REGULATOR, MARR FAMILY"/>
    <property type="match status" value="1"/>
</dbReference>
<evidence type="ECO:0000256" key="2">
    <source>
        <dbReference type="ARBA" id="ARBA00023125"/>
    </source>
</evidence>
<accession>A0ABT9QHZ6</accession>
<dbReference type="Proteomes" id="UP001225356">
    <property type="component" value="Unassembled WGS sequence"/>
</dbReference>
<dbReference type="GO" id="GO:0003677">
    <property type="term" value="F:DNA binding"/>
    <property type="evidence" value="ECO:0007669"/>
    <property type="project" value="UniProtKB-KW"/>
</dbReference>
<keyword evidence="6" id="KW-1185">Reference proteome</keyword>
<keyword evidence="2 5" id="KW-0238">DNA-binding</keyword>
<dbReference type="EMBL" id="JAUSQU010000001">
    <property type="protein sequence ID" value="MDP9846322.1"/>
    <property type="molecule type" value="Genomic_DNA"/>
</dbReference>